<evidence type="ECO:0000256" key="3">
    <source>
        <dbReference type="ARBA" id="ARBA00022448"/>
    </source>
</evidence>
<dbReference type="InterPro" id="IPR045861">
    <property type="entry name" value="CorA_cytoplasmic_dom"/>
</dbReference>
<dbReference type="GO" id="GO:0000287">
    <property type="term" value="F:magnesium ion binding"/>
    <property type="evidence" value="ECO:0007669"/>
    <property type="project" value="TreeGrafter"/>
</dbReference>
<dbReference type="GO" id="GO:0005886">
    <property type="term" value="C:plasma membrane"/>
    <property type="evidence" value="ECO:0007669"/>
    <property type="project" value="UniProtKB-SubCell"/>
</dbReference>
<dbReference type="PANTHER" id="PTHR46494">
    <property type="entry name" value="CORA FAMILY METAL ION TRANSPORTER (EUROFUNG)"/>
    <property type="match status" value="1"/>
</dbReference>
<dbReference type="GO" id="GO:0015087">
    <property type="term" value="F:cobalt ion transmembrane transporter activity"/>
    <property type="evidence" value="ECO:0007669"/>
    <property type="project" value="TreeGrafter"/>
</dbReference>
<dbReference type="GO" id="GO:0050897">
    <property type="term" value="F:cobalt ion binding"/>
    <property type="evidence" value="ECO:0007669"/>
    <property type="project" value="TreeGrafter"/>
</dbReference>
<proteinExistence type="inferred from homology"/>
<dbReference type="SUPFAM" id="SSF144083">
    <property type="entry name" value="Magnesium transport protein CorA, transmembrane region"/>
    <property type="match status" value="1"/>
</dbReference>
<evidence type="ECO:0000256" key="8">
    <source>
        <dbReference type="SAM" id="Phobius"/>
    </source>
</evidence>
<feature type="transmembrane region" description="Helical" evidence="8">
    <location>
        <begin position="296"/>
        <end position="316"/>
    </location>
</feature>
<gene>
    <name evidence="9" type="ORF">IV501_01895</name>
</gene>
<dbReference type="Gene3D" id="3.30.460.20">
    <property type="entry name" value="CorA soluble domain-like"/>
    <property type="match status" value="1"/>
</dbReference>
<dbReference type="PANTHER" id="PTHR46494:SF1">
    <property type="entry name" value="CORA FAMILY METAL ION TRANSPORTER (EUROFUNG)"/>
    <property type="match status" value="1"/>
</dbReference>
<dbReference type="EMBL" id="JAEPES010000001">
    <property type="protein sequence ID" value="MBK4346375.1"/>
    <property type="molecule type" value="Genomic_DNA"/>
</dbReference>
<dbReference type="SUPFAM" id="SSF143865">
    <property type="entry name" value="CorA soluble domain-like"/>
    <property type="match status" value="1"/>
</dbReference>
<accession>A0A934SJD9</accession>
<comment type="subcellular location">
    <subcellularLocation>
        <location evidence="1">Cell membrane</location>
        <topology evidence="1">Multi-pass membrane protein</topology>
    </subcellularLocation>
</comment>
<protein>
    <submittedName>
        <fullName evidence="9">Magnesium transporter CorA family protein</fullName>
    </submittedName>
</protein>
<dbReference type="RefSeq" id="WP_200554711.1">
    <property type="nucleotide sequence ID" value="NZ_JAEPES010000001.1"/>
</dbReference>
<dbReference type="Proteomes" id="UP000636458">
    <property type="component" value="Unassembled WGS sequence"/>
</dbReference>
<dbReference type="InterPro" id="IPR045863">
    <property type="entry name" value="CorA_TM1_TM2"/>
</dbReference>
<keyword evidence="10" id="KW-1185">Reference proteome</keyword>
<organism evidence="9 10">
    <name type="scientific">Lacisediminihabitans changchengi</name>
    <dbReference type="NCBI Taxonomy" id="2787634"/>
    <lineage>
        <taxon>Bacteria</taxon>
        <taxon>Bacillati</taxon>
        <taxon>Actinomycetota</taxon>
        <taxon>Actinomycetes</taxon>
        <taxon>Micrococcales</taxon>
        <taxon>Microbacteriaceae</taxon>
        <taxon>Lacisediminihabitans</taxon>
    </lineage>
</organism>
<evidence type="ECO:0000256" key="6">
    <source>
        <dbReference type="ARBA" id="ARBA00022989"/>
    </source>
</evidence>
<name>A0A934SJD9_9MICO</name>
<dbReference type="AlphaFoldDB" id="A0A934SJD9"/>
<dbReference type="InterPro" id="IPR002523">
    <property type="entry name" value="MgTranspt_CorA/ZnTranspt_ZntB"/>
</dbReference>
<evidence type="ECO:0000256" key="5">
    <source>
        <dbReference type="ARBA" id="ARBA00022692"/>
    </source>
</evidence>
<dbReference type="CDD" id="cd12822">
    <property type="entry name" value="TmCorA-like"/>
    <property type="match status" value="1"/>
</dbReference>
<keyword evidence="3" id="KW-0813">Transport</keyword>
<keyword evidence="5 8" id="KW-0812">Transmembrane</keyword>
<keyword evidence="6 8" id="KW-1133">Transmembrane helix</keyword>
<evidence type="ECO:0000256" key="2">
    <source>
        <dbReference type="ARBA" id="ARBA00009765"/>
    </source>
</evidence>
<sequence>MVTTRLYCAGALTMQDFPVDSISDHISEPDSSVWGDFESPTAQDLAAIEEELSLHPLAVEDAVNAHQRPKVDRYDTHLFLAVYALRFDPKTSELTKTEVRAFITPHALITVHEPAFDMSAVKKRWDENKDLARFGVSFLLWGLLDVIVDGHLDAVQLLDAGIDSLEDNLFENRPHDESVVRKSFELRKSLVELRRSIQPMREVLNAFMQRDAENIAIDMRPYYQDLYDHAIRSAESADALRDLVATILETNLSIQSNNMNLVMKKVTSWAAIIAVPTAITGFFGQNLKFIGFGTTWGVWFSLALIAGTSVSLYISFKKRDWL</sequence>
<dbReference type="Pfam" id="PF01544">
    <property type="entry name" value="CorA"/>
    <property type="match status" value="1"/>
</dbReference>
<comment type="similarity">
    <text evidence="2">Belongs to the CorA metal ion transporter (MIT) (TC 1.A.35) family.</text>
</comment>
<evidence type="ECO:0000256" key="7">
    <source>
        <dbReference type="ARBA" id="ARBA00023136"/>
    </source>
</evidence>
<reference evidence="9" key="1">
    <citation type="submission" date="2021-01" db="EMBL/GenBank/DDBJ databases">
        <title>Lacisediminihabitans sp. nov. strain G11-30, isolated from Antarctic Soil.</title>
        <authorList>
            <person name="Li J."/>
        </authorList>
    </citation>
    <scope>NUCLEOTIDE SEQUENCE</scope>
    <source>
        <strain evidence="9">G11-30</strain>
    </source>
</reference>
<dbReference type="Gene3D" id="1.20.58.340">
    <property type="entry name" value="Magnesium transport protein CorA, transmembrane region"/>
    <property type="match status" value="2"/>
</dbReference>
<feature type="transmembrane region" description="Helical" evidence="8">
    <location>
        <begin position="266"/>
        <end position="284"/>
    </location>
</feature>
<evidence type="ECO:0000313" key="10">
    <source>
        <dbReference type="Proteomes" id="UP000636458"/>
    </source>
</evidence>
<dbReference type="GO" id="GO:0015095">
    <property type="term" value="F:magnesium ion transmembrane transporter activity"/>
    <property type="evidence" value="ECO:0007669"/>
    <property type="project" value="TreeGrafter"/>
</dbReference>
<evidence type="ECO:0000256" key="4">
    <source>
        <dbReference type="ARBA" id="ARBA00022475"/>
    </source>
</evidence>
<keyword evidence="7 8" id="KW-0472">Membrane</keyword>
<evidence type="ECO:0000313" key="9">
    <source>
        <dbReference type="EMBL" id="MBK4346375.1"/>
    </source>
</evidence>
<evidence type="ECO:0000256" key="1">
    <source>
        <dbReference type="ARBA" id="ARBA00004651"/>
    </source>
</evidence>
<keyword evidence="4" id="KW-1003">Cell membrane</keyword>
<comment type="caution">
    <text evidence="9">The sequence shown here is derived from an EMBL/GenBank/DDBJ whole genome shotgun (WGS) entry which is preliminary data.</text>
</comment>